<dbReference type="PIRSF" id="PIRSF000137">
    <property type="entry name" value="Alcohol_oxidase"/>
    <property type="match status" value="1"/>
</dbReference>
<name>A0A086XR07_9RHOB</name>
<proteinExistence type="inferred from homology"/>
<dbReference type="STRING" id="1105367.CG50_10200"/>
<evidence type="ECO:0000256" key="5">
    <source>
        <dbReference type="PIRSR" id="PIRSR000137-2"/>
    </source>
</evidence>
<evidence type="ECO:0000256" key="3">
    <source>
        <dbReference type="ARBA" id="ARBA00022630"/>
    </source>
</evidence>
<protein>
    <submittedName>
        <fullName evidence="8">Pyridoxine 4-oxidase</fullName>
    </submittedName>
</protein>
<comment type="cofactor">
    <cofactor evidence="1 5">
        <name>FAD</name>
        <dbReference type="ChEBI" id="CHEBI:57692"/>
    </cofactor>
</comment>
<dbReference type="GO" id="GO:0050660">
    <property type="term" value="F:flavin adenine dinucleotide binding"/>
    <property type="evidence" value="ECO:0007669"/>
    <property type="project" value="InterPro"/>
</dbReference>
<dbReference type="SUPFAM" id="SSF51905">
    <property type="entry name" value="FAD/NAD(P)-binding domain"/>
    <property type="match status" value="1"/>
</dbReference>
<feature type="binding site" evidence="5">
    <location>
        <position position="219"/>
    </location>
    <ligand>
        <name>FAD</name>
        <dbReference type="ChEBI" id="CHEBI:57692"/>
    </ligand>
</feature>
<comment type="similarity">
    <text evidence="2">Belongs to the GMC oxidoreductase family.</text>
</comment>
<dbReference type="Pfam" id="PF05199">
    <property type="entry name" value="GMC_oxred_C"/>
    <property type="match status" value="1"/>
</dbReference>
<dbReference type="eggNOG" id="COG2303">
    <property type="taxonomic scope" value="Bacteria"/>
</dbReference>
<dbReference type="AlphaFoldDB" id="A0A086XR07"/>
<dbReference type="InterPro" id="IPR012132">
    <property type="entry name" value="GMC_OxRdtase"/>
</dbReference>
<dbReference type="SUPFAM" id="SSF54373">
    <property type="entry name" value="FAD-linked reductases, C-terminal domain"/>
    <property type="match status" value="1"/>
</dbReference>
<evidence type="ECO:0000259" key="7">
    <source>
        <dbReference type="Pfam" id="PF05199"/>
    </source>
</evidence>
<dbReference type="Gene3D" id="3.50.50.60">
    <property type="entry name" value="FAD/NAD(P)-binding domain"/>
    <property type="match status" value="1"/>
</dbReference>
<dbReference type="Pfam" id="PF00732">
    <property type="entry name" value="GMC_oxred_N"/>
    <property type="match status" value="1"/>
</dbReference>
<dbReference type="PANTHER" id="PTHR11552">
    <property type="entry name" value="GLUCOSE-METHANOL-CHOLINE GMC OXIDOREDUCTASE"/>
    <property type="match status" value="1"/>
</dbReference>
<feature type="domain" description="Glucose-methanol-choline oxidoreductase N-terminal" evidence="6">
    <location>
        <begin position="6"/>
        <end position="294"/>
    </location>
</feature>
<dbReference type="InterPro" id="IPR036188">
    <property type="entry name" value="FAD/NAD-bd_sf"/>
</dbReference>
<evidence type="ECO:0000313" key="8">
    <source>
        <dbReference type="EMBL" id="KFI24457.1"/>
    </source>
</evidence>
<dbReference type="Proteomes" id="UP000028824">
    <property type="component" value="Unassembled WGS sequence"/>
</dbReference>
<evidence type="ECO:0000313" key="9">
    <source>
        <dbReference type="Proteomes" id="UP000028824"/>
    </source>
</evidence>
<evidence type="ECO:0000256" key="1">
    <source>
        <dbReference type="ARBA" id="ARBA00001974"/>
    </source>
</evidence>
<evidence type="ECO:0000259" key="6">
    <source>
        <dbReference type="Pfam" id="PF00732"/>
    </source>
</evidence>
<evidence type="ECO:0000256" key="2">
    <source>
        <dbReference type="ARBA" id="ARBA00010790"/>
    </source>
</evidence>
<reference evidence="8 9" key="1">
    <citation type="submission" date="2014-03" db="EMBL/GenBank/DDBJ databases">
        <title>Genome of Paenirhodobacter enshiensis DW2-9.</title>
        <authorList>
            <person name="Wang D."/>
            <person name="Wang G."/>
        </authorList>
    </citation>
    <scope>NUCLEOTIDE SEQUENCE [LARGE SCALE GENOMIC DNA]</scope>
    <source>
        <strain evidence="8 9">DW2-9</strain>
    </source>
</reference>
<dbReference type="InterPro" id="IPR000172">
    <property type="entry name" value="GMC_OxRdtase_N"/>
</dbReference>
<dbReference type="InterPro" id="IPR007867">
    <property type="entry name" value="GMC_OxRtase_C"/>
</dbReference>
<comment type="caution">
    <text evidence="8">The sequence shown here is derived from an EMBL/GenBank/DDBJ whole genome shotgun (WGS) entry which is preliminary data.</text>
</comment>
<keyword evidence="3" id="KW-0285">Flavoprotein</keyword>
<gene>
    <name evidence="8" type="ORF">CG50_10200</name>
</gene>
<keyword evidence="9" id="KW-1185">Reference proteome</keyword>
<sequence>MPDHSDILILGAGSAGCILANRLSADPARQVTLVEAGDFPTDPDVFDPAMWPRIQRRSYDWDYRTQPQPGTANRVHHWARGRMVGGSSGLHAMFHVRGHVSDYDRWVAMTGDPGWSYDALLPHFKATERYAEASDLHGTEGEMPILIPDTETHPLVRDYIAGWQELGLPRLADHNGREVIGTAPNSLMIRDGRRVTTAEAFLRPVLHRPNLHLLTSAEVHRLRIARHRVTGVEIRTPDGARVLSAGQVILSLGSVADPLLLMRSGVGDGQALRAAGVECVLESPELGRNLHDHMLGAGVVYRAREPLAPSRLQHSESLAYQSSRGLDVHAGAPDIVVGCVVAPSVSECFPMPAAGETYTLLFGVTHPTSRGELTITGPDLRDAPRIDPRYLSTEHDRSAFRAALGRARMVGETSALARWNGGEVLPGPDLRRADDLDAFIARAAITHHHPVATCAMGASERAVTRPDLTLRGLDNLAVVDASVIPAIPCGPIHAAVMAIAQKYASDLDA</sequence>
<dbReference type="PANTHER" id="PTHR11552:SF147">
    <property type="entry name" value="CHOLINE DEHYDROGENASE, MITOCHONDRIAL"/>
    <property type="match status" value="1"/>
</dbReference>
<accession>A0A086XR07</accession>
<evidence type="ECO:0000256" key="4">
    <source>
        <dbReference type="ARBA" id="ARBA00022827"/>
    </source>
</evidence>
<dbReference type="GO" id="GO:0016614">
    <property type="term" value="F:oxidoreductase activity, acting on CH-OH group of donors"/>
    <property type="evidence" value="ECO:0007669"/>
    <property type="project" value="InterPro"/>
</dbReference>
<dbReference type="Gene3D" id="3.30.560.10">
    <property type="entry name" value="Glucose Oxidase, domain 3"/>
    <property type="match status" value="1"/>
</dbReference>
<dbReference type="EMBL" id="JFZB01000046">
    <property type="protein sequence ID" value="KFI24457.1"/>
    <property type="molecule type" value="Genomic_DNA"/>
</dbReference>
<keyword evidence="4 5" id="KW-0274">FAD</keyword>
<feature type="domain" description="Glucose-methanol-choline oxidoreductase C-terminal" evidence="7">
    <location>
        <begin position="367"/>
        <end position="500"/>
    </location>
</feature>
<organism evidence="8 9">
    <name type="scientific">Paenirhodobacter enshiensis</name>
    <dbReference type="NCBI Taxonomy" id="1105367"/>
    <lineage>
        <taxon>Bacteria</taxon>
        <taxon>Pseudomonadati</taxon>
        <taxon>Pseudomonadota</taxon>
        <taxon>Alphaproteobacteria</taxon>
        <taxon>Rhodobacterales</taxon>
        <taxon>Rhodobacter group</taxon>
        <taxon>Paenirhodobacter</taxon>
    </lineage>
</organism>